<evidence type="ECO:0000313" key="2">
    <source>
        <dbReference type="Proteomes" id="UP000039865"/>
    </source>
</evidence>
<reference evidence="1 2" key="1">
    <citation type="submission" date="2014-06" db="EMBL/GenBank/DDBJ databases">
        <authorList>
            <person name="Swart Estienne"/>
        </authorList>
    </citation>
    <scope>NUCLEOTIDE SEQUENCE [LARGE SCALE GENOMIC DNA]</scope>
    <source>
        <strain evidence="1 2">130c</strain>
    </source>
</reference>
<organism evidence="1 2">
    <name type="scientific">Stylonychia lemnae</name>
    <name type="common">Ciliate</name>
    <dbReference type="NCBI Taxonomy" id="5949"/>
    <lineage>
        <taxon>Eukaryota</taxon>
        <taxon>Sar</taxon>
        <taxon>Alveolata</taxon>
        <taxon>Ciliophora</taxon>
        <taxon>Intramacronucleata</taxon>
        <taxon>Spirotrichea</taxon>
        <taxon>Stichotrichia</taxon>
        <taxon>Sporadotrichida</taxon>
        <taxon>Oxytrichidae</taxon>
        <taxon>Stylonychinae</taxon>
        <taxon>Stylonychia</taxon>
    </lineage>
</organism>
<dbReference type="Pfam" id="PF05594">
    <property type="entry name" value="Fil_haemagg"/>
    <property type="match status" value="2"/>
</dbReference>
<keyword evidence="2" id="KW-1185">Reference proteome</keyword>
<evidence type="ECO:0000313" key="1">
    <source>
        <dbReference type="EMBL" id="CDW80332.1"/>
    </source>
</evidence>
<dbReference type="InterPro" id="IPR010069">
    <property type="entry name" value="CdiA_FHA1_rpt"/>
</dbReference>
<name>A0A078AFR2_STYLE</name>
<dbReference type="EMBL" id="CCKQ01008871">
    <property type="protein sequence ID" value="CDW80332.1"/>
    <property type="molecule type" value="Genomic_DNA"/>
</dbReference>
<protein>
    <submittedName>
        <fullName evidence="1">Uncharacterized protein</fullName>
    </submittedName>
</protein>
<accession>A0A078AFR2</accession>
<dbReference type="InterPro" id="IPR008619">
    <property type="entry name" value="Filamentous_hemagglutn_rpt"/>
</dbReference>
<dbReference type="InParanoid" id="A0A078AFR2"/>
<dbReference type="AlphaFoldDB" id="A0A078AFR2"/>
<gene>
    <name evidence="1" type="primary">Contig6040.g6463</name>
    <name evidence="1" type="ORF">STYLEM_9329</name>
</gene>
<dbReference type="Proteomes" id="UP000039865">
    <property type="component" value="Unassembled WGS sequence"/>
</dbReference>
<dbReference type="NCBIfam" id="TIGR01731">
    <property type="entry name" value="fil_hemag_20aa"/>
    <property type="match status" value="1"/>
</dbReference>
<proteinExistence type="predicted"/>
<sequence length="729" mass="81620">MHSHLFNIYKVQGQNSYYLSGSSDKINQIDIYCPSFKLVLGNIKIQSLVITAKEIEVHAKIETQYLKLTSEFDQILIKKPSEITTKTLVVDGASLLNEGLISLQALYCGEIINKNRLSIEELDKTMDIGRVEAHKIQNEGQLEIKSITYLCEIKHILNEGTLNILNSNLQSIQITNSNDMMISRSDLISRNLLNQEGSKLLVDDISSLKIMESFINKGLAQSSQGDTWVINDFLNESDFVTEHGFYTIQDLKNTGTITLLGSTWNLSKVITRSTQPDFVPIQSFRQEGKIECSDDIIINDEAMPMGLRTLKNVEDYRWRDLCITPEQINQTINNIEYGGSYIVYAKRVEIPLGITFETQRSIVLEVQEFANYGQWVLFRNLNLRLVKMINGLDNDRQATLQVNGKLTIDAQTIDNRFGVIASNDTLSIKSEALLNGALMHQWRAPLFPNGNINSSSGACRYQEGAYQHCYLNGSGIISSSDLGIECKQIKNEYGEIMTQGNLTIQGDMLYNLCGNVYGSKSINANVKEIKLDRAEQRIFPAIGGGHYHNLRYRLECSDPPTLSSLGDINLVFEQLINHLGVVSAGQNIKLNNREYSGISSGVINHSRTQWYDENNYVTGEYHRHDHRVPATNSVIVSGSKIEIASSLFAFEGGTAAAPVIKIKAQNIIVNQNRFNSHVDRDQEIVINLYEAAKSMTGGLIKENLATGVIQCPHIKSKSSLDLDKLNIQT</sequence>